<evidence type="ECO:0000313" key="2">
    <source>
        <dbReference type="Proteomes" id="UP000386466"/>
    </source>
</evidence>
<protein>
    <submittedName>
        <fullName evidence="1">Uncharacterized protein</fullName>
    </submittedName>
</protein>
<feature type="non-terminal residue" evidence="1">
    <location>
        <position position="63"/>
    </location>
</feature>
<organism evidence="1 2">
    <name type="scientific">Lynx pardinus</name>
    <name type="common">Iberian lynx</name>
    <name type="synonym">Felis pardina</name>
    <dbReference type="NCBI Taxonomy" id="191816"/>
    <lineage>
        <taxon>Eukaryota</taxon>
        <taxon>Metazoa</taxon>
        <taxon>Chordata</taxon>
        <taxon>Craniata</taxon>
        <taxon>Vertebrata</taxon>
        <taxon>Euteleostomi</taxon>
        <taxon>Mammalia</taxon>
        <taxon>Eutheria</taxon>
        <taxon>Laurasiatheria</taxon>
        <taxon>Carnivora</taxon>
        <taxon>Feliformia</taxon>
        <taxon>Felidae</taxon>
        <taxon>Felinae</taxon>
        <taxon>Lynx</taxon>
    </lineage>
</organism>
<proteinExistence type="predicted"/>
<accession>A0A485NR18</accession>
<keyword evidence="2" id="KW-1185">Reference proteome</keyword>
<sequence>MLDKLSIALCSAVRLLEEQDWQAPHCPIQGDQPLWLCAGVPHPGSQRYWHCLGPCAQEATDDG</sequence>
<dbReference type="AlphaFoldDB" id="A0A485NR18"/>
<gene>
    <name evidence="1" type="ORF">LYPA_23C010965</name>
</gene>
<evidence type="ECO:0000313" key="1">
    <source>
        <dbReference type="EMBL" id="VFV36045.1"/>
    </source>
</evidence>
<name>A0A485NR18_LYNPA</name>
<dbReference type="EMBL" id="CAAGRJ010022053">
    <property type="protein sequence ID" value="VFV36045.1"/>
    <property type="molecule type" value="Genomic_DNA"/>
</dbReference>
<dbReference type="Proteomes" id="UP000386466">
    <property type="component" value="Unassembled WGS sequence"/>
</dbReference>
<reference evidence="1 2" key="1">
    <citation type="submission" date="2019-01" db="EMBL/GenBank/DDBJ databases">
        <authorList>
            <person name="Alioto T."/>
            <person name="Alioto T."/>
        </authorList>
    </citation>
    <scope>NUCLEOTIDE SEQUENCE [LARGE SCALE GENOMIC DNA]</scope>
</reference>